<organism evidence="1 2">
    <name type="scientific">Trichoderma parareesei</name>
    <name type="common">Filamentous fungus</name>
    <dbReference type="NCBI Taxonomy" id="858221"/>
    <lineage>
        <taxon>Eukaryota</taxon>
        <taxon>Fungi</taxon>
        <taxon>Dikarya</taxon>
        <taxon>Ascomycota</taxon>
        <taxon>Pezizomycotina</taxon>
        <taxon>Sordariomycetes</taxon>
        <taxon>Hypocreomycetidae</taxon>
        <taxon>Hypocreales</taxon>
        <taxon>Hypocreaceae</taxon>
        <taxon>Trichoderma</taxon>
    </lineage>
</organism>
<evidence type="ECO:0000313" key="1">
    <source>
        <dbReference type="EMBL" id="OTA05194.1"/>
    </source>
</evidence>
<protein>
    <submittedName>
        <fullName evidence="1">Uncharacterized protein</fullName>
    </submittedName>
</protein>
<dbReference type="OrthoDB" id="4890981at2759"/>
<dbReference type="Proteomes" id="UP000219286">
    <property type="component" value="Unassembled WGS sequence"/>
</dbReference>
<accession>A0A2H3A1I3</accession>
<reference evidence="1 2" key="1">
    <citation type="journal article" date="2015" name="Genome Announc.">
        <title>Genome sequence and annotation of Trichoderma parareesei, the ancestor of the cellulase producer Trichoderma reesei.</title>
        <authorList>
            <person name="Yang D."/>
            <person name="Pomraning K."/>
            <person name="Kopchinskiy A."/>
            <person name="Karimi Aghcheh R."/>
            <person name="Atanasova L."/>
            <person name="Chenthamara K."/>
            <person name="Baker S.E."/>
            <person name="Zhang R."/>
            <person name="Shen Q."/>
            <person name="Freitag M."/>
            <person name="Kubicek C.P."/>
            <person name="Druzhinina I.S."/>
        </authorList>
    </citation>
    <scope>NUCLEOTIDE SEQUENCE [LARGE SCALE GENOMIC DNA]</scope>
    <source>
        <strain evidence="1 2">CBS 125925</strain>
    </source>
</reference>
<dbReference type="AlphaFoldDB" id="A0A2H3A1I3"/>
<sequence>MSLPSFVLTPAGSSEAQQPALKARKLTHGWAIPTSIAADDPAPSHAEEQSSTIQDAFLPLQAAEFPMLQQSTPGSCIEPRMMDIAATAEEFLFPVTSRGEAASLDPWLNVPDCQPEPSIFQPVPTQQVFDVFQPLWPSGEVAFEPPDLENFSAVPYPEAAPIPGSLGTLKQSIGQFQLPSDAMSPAEGIPQLTIDPQNEAESKAKNGIARGQIIDQVLDTLRQMDNNIRASNQLHMADIASGSLA</sequence>
<keyword evidence="2" id="KW-1185">Reference proteome</keyword>
<proteinExistence type="predicted"/>
<name>A0A2H3A1I3_TRIPA</name>
<comment type="caution">
    <text evidence="1">The sequence shown here is derived from an EMBL/GenBank/DDBJ whole genome shotgun (WGS) entry which is preliminary data.</text>
</comment>
<gene>
    <name evidence="1" type="ORF">A9Z42_0058430</name>
</gene>
<evidence type="ECO:0000313" key="2">
    <source>
        <dbReference type="Proteomes" id="UP000219286"/>
    </source>
</evidence>
<dbReference type="EMBL" id="LFMI01000581">
    <property type="protein sequence ID" value="OTA05194.1"/>
    <property type="molecule type" value="Genomic_DNA"/>
</dbReference>